<dbReference type="EMBL" id="CAJFDI010000005">
    <property type="protein sequence ID" value="CAD5230348.1"/>
    <property type="molecule type" value="Genomic_DNA"/>
</dbReference>
<gene>
    <name evidence="1" type="ORF">BXYJ_LOCUS10942</name>
</gene>
<sequence>MDVFYYTRDMSNDTVQVVSPAKRVHFELRPHHLTYQPWARPSAIKVAIVTEKQGKLVRRSLSPKSTSQSIMKTT</sequence>
<name>A0A1I7RX17_BURXY</name>
<evidence type="ECO:0000313" key="1">
    <source>
        <dbReference type="EMBL" id="CAD5230348.1"/>
    </source>
</evidence>
<protein>
    <submittedName>
        <fullName evidence="1">(pine wood nematode) hypothetical protein</fullName>
    </submittedName>
</protein>
<dbReference type="OrthoDB" id="10540703at2759"/>
<dbReference type="Proteomes" id="UP000582659">
    <property type="component" value="Unassembled WGS sequence"/>
</dbReference>
<dbReference type="Proteomes" id="UP000659654">
    <property type="component" value="Unassembled WGS sequence"/>
</dbReference>
<dbReference type="WBParaSite" id="BXY_0528000.1">
    <property type="protein sequence ID" value="BXY_0528000.1"/>
    <property type="gene ID" value="BXY_0528000"/>
</dbReference>
<keyword evidence="3" id="KW-1185">Reference proteome</keyword>
<reference evidence="1" key="2">
    <citation type="submission" date="2020-09" db="EMBL/GenBank/DDBJ databases">
        <authorList>
            <person name="Kikuchi T."/>
        </authorList>
    </citation>
    <scope>NUCLEOTIDE SEQUENCE</scope>
    <source>
        <strain evidence="1">Ka4C1</strain>
    </source>
</reference>
<proteinExistence type="predicted"/>
<dbReference type="Proteomes" id="UP000095284">
    <property type="component" value="Unplaced"/>
</dbReference>
<evidence type="ECO:0000313" key="4">
    <source>
        <dbReference type="WBParaSite" id="BXY_0528000.1"/>
    </source>
</evidence>
<evidence type="ECO:0000313" key="2">
    <source>
        <dbReference type="Proteomes" id="UP000095284"/>
    </source>
</evidence>
<evidence type="ECO:0000313" key="3">
    <source>
        <dbReference type="Proteomes" id="UP000659654"/>
    </source>
</evidence>
<dbReference type="AlphaFoldDB" id="A0A1I7RX17"/>
<accession>A0A1I7RX17</accession>
<reference evidence="4" key="1">
    <citation type="submission" date="2016-11" db="UniProtKB">
        <authorList>
            <consortium name="WormBaseParasite"/>
        </authorList>
    </citation>
    <scope>IDENTIFICATION</scope>
</reference>
<organism evidence="2 4">
    <name type="scientific">Bursaphelenchus xylophilus</name>
    <name type="common">Pinewood nematode worm</name>
    <name type="synonym">Aphelenchoides xylophilus</name>
    <dbReference type="NCBI Taxonomy" id="6326"/>
    <lineage>
        <taxon>Eukaryota</taxon>
        <taxon>Metazoa</taxon>
        <taxon>Ecdysozoa</taxon>
        <taxon>Nematoda</taxon>
        <taxon>Chromadorea</taxon>
        <taxon>Rhabditida</taxon>
        <taxon>Tylenchina</taxon>
        <taxon>Tylenchomorpha</taxon>
        <taxon>Aphelenchoidea</taxon>
        <taxon>Aphelenchoididae</taxon>
        <taxon>Bursaphelenchus</taxon>
    </lineage>
</organism>
<dbReference type="EMBL" id="CAJFCV020000005">
    <property type="protein sequence ID" value="CAG9121266.1"/>
    <property type="molecule type" value="Genomic_DNA"/>
</dbReference>